<protein>
    <submittedName>
        <fullName evidence="2">Uncharacterized protein</fullName>
    </submittedName>
</protein>
<feature type="compositionally biased region" description="Basic and acidic residues" evidence="1">
    <location>
        <begin position="144"/>
        <end position="158"/>
    </location>
</feature>
<sequence>MAFWRMLINIDLVRAGMNSTARKFQPRSNSMSVQKDGVIDEELFQCYLQFRLRQIQKSMLLSDDSSEKEAMVNILTSCQHVNGNTLRMVFCDIFDKSVQTFTYAEPILAPAIKPVVISTREKRKHSTDYAESTITALNRNEAAPLHDDTDNGDEHTAESDQDGEVSVYLDSSSEEIRKKKLRVINNSPSVPSSIKHLITKIACTDLEAMLKNLQVTKDIFRSRMNMIKNTFKIYYTPSSASSSYTAPKCRFEINSRFSYKSSMGQCQLNMIAYQLGKIEEIEKEMFSPKQVKKNRLKYYQDLSVSLNESKLAYTSHLREFPRHCERALYVVQNLGAYVLFMPEILPPTTYKKIQNSFVPVLKAFLEGRCSPFKDIARFDDKDRLIVSESTGDLEKFLKKGKPYYSRFVDFSG</sequence>
<evidence type="ECO:0000313" key="2">
    <source>
        <dbReference type="EMBL" id="GAN10216.1"/>
    </source>
</evidence>
<dbReference type="EMBL" id="DF836620">
    <property type="protein sequence ID" value="GAN10216.1"/>
    <property type="molecule type" value="Genomic_DNA"/>
</dbReference>
<feature type="region of interest" description="Disordered" evidence="1">
    <location>
        <begin position="140"/>
        <end position="169"/>
    </location>
</feature>
<keyword evidence="3" id="KW-1185">Reference proteome</keyword>
<accession>A0A0C9MHJ2</accession>
<proteinExistence type="predicted"/>
<dbReference type="Proteomes" id="UP000053815">
    <property type="component" value="Unassembled WGS sequence"/>
</dbReference>
<name>A0A0C9MHJ2_9FUNG</name>
<evidence type="ECO:0000256" key="1">
    <source>
        <dbReference type="SAM" id="MobiDB-lite"/>
    </source>
</evidence>
<gene>
    <name evidence="2" type="ORF">MAM1_0331c09754</name>
</gene>
<organism evidence="2">
    <name type="scientific">Mucor ambiguus</name>
    <dbReference type="NCBI Taxonomy" id="91626"/>
    <lineage>
        <taxon>Eukaryota</taxon>
        <taxon>Fungi</taxon>
        <taxon>Fungi incertae sedis</taxon>
        <taxon>Mucoromycota</taxon>
        <taxon>Mucoromycotina</taxon>
        <taxon>Mucoromycetes</taxon>
        <taxon>Mucorales</taxon>
        <taxon>Mucorineae</taxon>
        <taxon>Mucoraceae</taxon>
        <taxon>Mucor</taxon>
    </lineage>
</organism>
<evidence type="ECO:0000313" key="3">
    <source>
        <dbReference type="Proteomes" id="UP000053815"/>
    </source>
</evidence>
<dbReference type="AlphaFoldDB" id="A0A0C9MHJ2"/>
<reference evidence="2" key="1">
    <citation type="submission" date="2014-09" db="EMBL/GenBank/DDBJ databases">
        <title>Draft genome sequence of an oleaginous Mucoromycotina fungus Mucor ambiguus NBRC6742.</title>
        <authorList>
            <person name="Takeda I."/>
            <person name="Yamane N."/>
            <person name="Morita T."/>
            <person name="Tamano K."/>
            <person name="Machida M."/>
            <person name="Baker S."/>
            <person name="Koike H."/>
        </authorList>
    </citation>
    <scope>NUCLEOTIDE SEQUENCE</scope>
    <source>
        <strain evidence="2">NBRC 6742</strain>
    </source>
</reference>
<dbReference type="OrthoDB" id="2283323at2759"/>